<evidence type="ECO:0000313" key="2">
    <source>
        <dbReference type="EMBL" id="XBV85324.1"/>
    </source>
</evidence>
<reference evidence="2" key="1">
    <citation type="submission" date="2024-06" db="EMBL/GenBank/DDBJ databases">
        <title>Draft Genome Sequence of Deinococcus sonorensis Type Strain KR-87, a Biofilm Producing Representative of the Genus Deinococcus.</title>
        <authorList>
            <person name="Boren L.S."/>
            <person name="Grosso R.A."/>
            <person name="Hugenberg-Cox A.N."/>
            <person name="Hill J.T.E."/>
            <person name="Albert C.M."/>
            <person name="Tuohy J.M."/>
        </authorList>
    </citation>
    <scope>NUCLEOTIDE SEQUENCE</scope>
    <source>
        <strain evidence="2">KR-87</strain>
    </source>
</reference>
<sequence length="362" mass="38854">MMQTRVLKTLMGLLRLGVVALCVGGLAAAQEQAAPQPFLIRLMNLFPPGYADRFGGVQVLADPGSGYGVRGFPLPFRVDARATFVDHPAYLEYSMGVRYHDTSFVAGRFENPDAGATLGVGHLEVTHNPGSGWQYGLLAQDQGRSSRATVGYVLVDGPVRLLSELGYGVQGAVRTPYVHLETSGGGSLSSGPWSVGVGSAVRGYVYPQQGQFSVDLSGSLTLRPDPHSTVTLSHFERWVLGDSALPDLAVGRYNQTNLDVVLSPDMRLGLLSLRNVQYHYQRSWLNAAASVNGLAATVRADPAGPLLVDLTPHYDWVAHEAGVRADLYYRAPWLSVLVGPSVDYLWGAGGGHWNVGLRVGVK</sequence>
<name>A0AAU7UA43_9DEIO</name>
<proteinExistence type="predicted"/>
<dbReference type="EMBL" id="CP158299">
    <property type="protein sequence ID" value="XBV85324.1"/>
    <property type="molecule type" value="Genomic_DNA"/>
</dbReference>
<evidence type="ECO:0000256" key="1">
    <source>
        <dbReference type="SAM" id="SignalP"/>
    </source>
</evidence>
<protein>
    <recommendedName>
        <fullName evidence="3">Lipid A deacylase LpxR family protein</fullName>
    </recommendedName>
</protein>
<evidence type="ECO:0008006" key="3">
    <source>
        <dbReference type="Google" id="ProtNLM"/>
    </source>
</evidence>
<dbReference type="AlphaFoldDB" id="A0AAU7UA43"/>
<keyword evidence="1" id="KW-0732">Signal</keyword>
<feature type="signal peptide" evidence="1">
    <location>
        <begin position="1"/>
        <end position="33"/>
    </location>
</feature>
<dbReference type="RefSeq" id="WP_350243361.1">
    <property type="nucleotide sequence ID" value="NZ_CP158299.1"/>
</dbReference>
<feature type="chain" id="PRO_5043952717" description="Lipid A deacylase LpxR family protein" evidence="1">
    <location>
        <begin position="34"/>
        <end position="362"/>
    </location>
</feature>
<accession>A0AAU7UA43</accession>
<organism evidence="2">
    <name type="scientific">Deinococcus sonorensis KR-87</name>
    <dbReference type="NCBI Taxonomy" id="694439"/>
    <lineage>
        <taxon>Bacteria</taxon>
        <taxon>Thermotogati</taxon>
        <taxon>Deinococcota</taxon>
        <taxon>Deinococci</taxon>
        <taxon>Deinococcales</taxon>
        <taxon>Deinococcaceae</taxon>
        <taxon>Deinococcus</taxon>
    </lineage>
</organism>
<gene>
    <name evidence="2" type="ORF">ABOD76_18090</name>
</gene>
<dbReference type="KEGG" id="dsc:ABOD76_18090"/>